<gene>
    <name evidence="2" type="ORF">PT974_09679</name>
</gene>
<keyword evidence="3" id="KW-1185">Reference proteome</keyword>
<dbReference type="EMBL" id="JAVFKD010000014">
    <property type="protein sequence ID" value="KAK5991398.1"/>
    <property type="molecule type" value="Genomic_DNA"/>
</dbReference>
<dbReference type="Proteomes" id="UP001338125">
    <property type="component" value="Unassembled WGS sequence"/>
</dbReference>
<comment type="caution">
    <text evidence="2">The sequence shown here is derived from an EMBL/GenBank/DDBJ whole genome shotgun (WGS) entry which is preliminary data.</text>
</comment>
<evidence type="ECO:0000313" key="2">
    <source>
        <dbReference type="EMBL" id="KAK5991398.1"/>
    </source>
</evidence>
<feature type="region of interest" description="Disordered" evidence="1">
    <location>
        <begin position="1"/>
        <end position="51"/>
    </location>
</feature>
<name>A0ABR0SGW8_9HYPO</name>
<accession>A0ABR0SGW8</accession>
<reference evidence="2 3" key="1">
    <citation type="submission" date="2024-01" db="EMBL/GenBank/DDBJ databases">
        <title>Complete genome of Cladobotryum mycophilum ATHUM6906.</title>
        <authorList>
            <person name="Christinaki A.C."/>
            <person name="Myridakis A.I."/>
            <person name="Kouvelis V.N."/>
        </authorList>
    </citation>
    <scope>NUCLEOTIDE SEQUENCE [LARGE SCALE GENOMIC DNA]</scope>
    <source>
        <strain evidence="2 3">ATHUM6906</strain>
    </source>
</reference>
<proteinExistence type="predicted"/>
<organism evidence="2 3">
    <name type="scientific">Cladobotryum mycophilum</name>
    <dbReference type="NCBI Taxonomy" id="491253"/>
    <lineage>
        <taxon>Eukaryota</taxon>
        <taxon>Fungi</taxon>
        <taxon>Dikarya</taxon>
        <taxon>Ascomycota</taxon>
        <taxon>Pezizomycotina</taxon>
        <taxon>Sordariomycetes</taxon>
        <taxon>Hypocreomycetidae</taxon>
        <taxon>Hypocreales</taxon>
        <taxon>Hypocreaceae</taxon>
        <taxon>Cladobotryum</taxon>
    </lineage>
</organism>
<protein>
    <submittedName>
        <fullName evidence="2">Uncharacterized protein</fullName>
    </submittedName>
</protein>
<evidence type="ECO:0000256" key="1">
    <source>
        <dbReference type="SAM" id="MobiDB-lite"/>
    </source>
</evidence>
<evidence type="ECO:0000313" key="3">
    <source>
        <dbReference type="Proteomes" id="UP001338125"/>
    </source>
</evidence>
<sequence length="128" mass="14284">MFSEWTRIEKNPEGQLSEHDTKVSDTKPAPLPHDMSDSDGPEPNTATECPADWQTGRYNVVLELFQDIKATTAHQFELQTRAAPSTYARQSLADGAAYKPADTRINQANSGKEWLWDCICQLAGESQQ</sequence>
<feature type="compositionally biased region" description="Basic and acidic residues" evidence="1">
    <location>
        <begin position="1"/>
        <end position="25"/>
    </location>
</feature>